<keyword evidence="2" id="KW-1185">Reference proteome</keyword>
<dbReference type="EMBL" id="CP012159">
    <property type="protein sequence ID" value="AKT38171.1"/>
    <property type="molecule type" value="Genomic_DNA"/>
</dbReference>
<gene>
    <name evidence="1" type="ORF">CMC5_023140</name>
</gene>
<dbReference type="AlphaFoldDB" id="A0A0K1EBB2"/>
<dbReference type="Proteomes" id="UP000067626">
    <property type="component" value="Chromosome"/>
</dbReference>
<accession>A0A0K1EBB2</accession>
<dbReference type="OrthoDB" id="2967050at2"/>
<evidence type="ECO:0000313" key="1">
    <source>
        <dbReference type="EMBL" id="AKT38171.1"/>
    </source>
</evidence>
<organism evidence="1 2">
    <name type="scientific">Chondromyces crocatus</name>
    <dbReference type="NCBI Taxonomy" id="52"/>
    <lineage>
        <taxon>Bacteria</taxon>
        <taxon>Pseudomonadati</taxon>
        <taxon>Myxococcota</taxon>
        <taxon>Polyangia</taxon>
        <taxon>Polyangiales</taxon>
        <taxon>Polyangiaceae</taxon>
        <taxon>Chondromyces</taxon>
    </lineage>
</organism>
<reference evidence="1 2" key="1">
    <citation type="submission" date="2015-07" db="EMBL/GenBank/DDBJ databases">
        <title>Genome analysis of myxobacterium Chondromyces crocatus Cm c5 reveals a high potential for natural compound synthesis and the genetic basis for the loss of fruiting body formation.</title>
        <authorList>
            <person name="Zaburannyi N."/>
            <person name="Bunk B."/>
            <person name="Maier J."/>
            <person name="Overmann J."/>
            <person name="Mueller R."/>
        </authorList>
    </citation>
    <scope>NUCLEOTIDE SEQUENCE [LARGE SCALE GENOMIC DNA]</scope>
    <source>
        <strain evidence="1 2">Cm c5</strain>
    </source>
</reference>
<protein>
    <submittedName>
        <fullName evidence="1">Uncharacterized protein</fullName>
    </submittedName>
</protein>
<dbReference type="STRING" id="52.CMC5_023140"/>
<sequence length="147" mass="16960">MRSKPEQIQAILSNRPGHWARSLLAPGAQMADVQYTDFISVTPDEVVAHVLTHGFDPRGVWTPNDPPGQRDDKHALEPKGAQWITSFTERGSRFDEHTFDRYEDAVRYLVLRLVRSAWTLLNHAYWHRHHPELKRLPEFGTPWPSGS</sequence>
<proteinExistence type="predicted"/>
<evidence type="ECO:0000313" key="2">
    <source>
        <dbReference type="Proteomes" id="UP000067626"/>
    </source>
</evidence>
<dbReference type="KEGG" id="ccro:CMC5_023140"/>
<dbReference type="RefSeq" id="WP_156338464.1">
    <property type="nucleotide sequence ID" value="NZ_CP012159.1"/>
</dbReference>
<name>A0A0K1EBB2_CHOCO</name>